<dbReference type="InterPro" id="IPR035513">
    <property type="entry name" value="Invertase/methylesterase_inhib"/>
</dbReference>
<evidence type="ECO:0000256" key="5">
    <source>
        <dbReference type="SAM" id="SignalP"/>
    </source>
</evidence>
<feature type="compositionally biased region" description="Polar residues" evidence="4">
    <location>
        <begin position="55"/>
        <end position="73"/>
    </location>
</feature>
<keyword evidence="2" id="KW-1015">Disulfide bond</keyword>
<evidence type="ECO:0000259" key="6">
    <source>
        <dbReference type="SMART" id="SM00856"/>
    </source>
</evidence>
<dbReference type="Gene3D" id="1.20.140.40">
    <property type="entry name" value="Invertase/pectin methylesterase inhibitor family protein"/>
    <property type="match status" value="1"/>
</dbReference>
<dbReference type="EMBL" id="JAVXUP010000196">
    <property type="protein sequence ID" value="KAK3034615.1"/>
    <property type="molecule type" value="Genomic_DNA"/>
</dbReference>
<reference evidence="7" key="1">
    <citation type="submission" date="2022-12" db="EMBL/GenBank/DDBJ databases">
        <title>Draft genome assemblies for two species of Escallonia (Escalloniales).</title>
        <authorList>
            <person name="Chanderbali A."/>
            <person name="Dervinis C."/>
            <person name="Anghel I."/>
            <person name="Soltis D."/>
            <person name="Soltis P."/>
            <person name="Zapata F."/>
        </authorList>
    </citation>
    <scope>NUCLEOTIDE SEQUENCE</scope>
    <source>
        <strain evidence="7">UCBG64.0493</strain>
        <tissue evidence="7">Leaf</tissue>
    </source>
</reference>
<protein>
    <recommendedName>
        <fullName evidence="6">Pectinesterase inhibitor domain-containing protein</fullName>
    </recommendedName>
</protein>
<feature type="region of interest" description="Disordered" evidence="4">
    <location>
        <begin position="31"/>
        <end position="82"/>
    </location>
</feature>
<dbReference type="AlphaFoldDB" id="A0AA88X275"/>
<feature type="compositionally biased region" description="Low complexity" evidence="4">
    <location>
        <begin position="31"/>
        <end position="54"/>
    </location>
</feature>
<sequence>MALSNQALIIISISSLLLSLSAASYYDVDTPSAPSVSPSASPAPTLTPTSTPVSYISSTPDGAPGSTPSTAPSTAPVDAPPDQVSQYVESNMAGTLTKTQEFLEAIRKRINNPSTDEYTLECLKTCEEVYGAAVDDMKNTIDDVSSGDYYKANIDLSAVSTNVDTCDQCFEEMVGEDPEFKKFDDWIRGVAGNALAALDKYRT</sequence>
<comment type="similarity">
    <text evidence="3">Belongs to the PMEI family.</text>
</comment>
<dbReference type="PANTHER" id="PTHR36710:SF21">
    <property type="entry name" value="PECTINESTERASE INHIBITOR DOMAIN-CONTAINING PROTEIN"/>
    <property type="match status" value="1"/>
</dbReference>
<dbReference type="InterPro" id="IPR006501">
    <property type="entry name" value="Pectinesterase_inhib_dom"/>
</dbReference>
<name>A0AA88X275_9ASTE</name>
<evidence type="ECO:0000256" key="2">
    <source>
        <dbReference type="ARBA" id="ARBA00023157"/>
    </source>
</evidence>
<dbReference type="SUPFAM" id="SSF101148">
    <property type="entry name" value="Plant invertase/pectin methylesterase inhibitor"/>
    <property type="match status" value="1"/>
</dbReference>
<proteinExistence type="inferred from homology"/>
<feature type="chain" id="PRO_5041725386" description="Pectinesterase inhibitor domain-containing protein" evidence="5">
    <location>
        <begin position="24"/>
        <end position="203"/>
    </location>
</feature>
<evidence type="ECO:0000313" key="8">
    <source>
        <dbReference type="Proteomes" id="UP001188597"/>
    </source>
</evidence>
<evidence type="ECO:0000256" key="1">
    <source>
        <dbReference type="ARBA" id="ARBA00022729"/>
    </source>
</evidence>
<feature type="domain" description="Pectinesterase inhibitor" evidence="6">
    <location>
        <begin position="51"/>
        <end position="197"/>
    </location>
</feature>
<evidence type="ECO:0000313" key="7">
    <source>
        <dbReference type="EMBL" id="KAK3034615.1"/>
    </source>
</evidence>
<comment type="caution">
    <text evidence="7">The sequence shown here is derived from an EMBL/GenBank/DDBJ whole genome shotgun (WGS) entry which is preliminary data.</text>
</comment>
<gene>
    <name evidence="7" type="ORF">RJ639_033570</name>
</gene>
<dbReference type="NCBIfam" id="TIGR01614">
    <property type="entry name" value="PME_inhib"/>
    <property type="match status" value="1"/>
</dbReference>
<keyword evidence="8" id="KW-1185">Reference proteome</keyword>
<dbReference type="PANTHER" id="PTHR36710">
    <property type="entry name" value="PECTINESTERASE INHIBITOR-LIKE"/>
    <property type="match status" value="1"/>
</dbReference>
<accession>A0AA88X275</accession>
<organism evidence="7 8">
    <name type="scientific">Escallonia herrerae</name>
    <dbReference type="NCBI Taxonomy" id="1293975"/>
    <lineage>
        <taxon>Eukaryota</taxon>
        <taxon>Viridiplantae</taxon>
        <taxon>Streptophyta</taxon>
        <taxon>Embryophyta</taxon>
        <taxon>Tracheophyta</taxon>
        <taxon>Spermatophyta</taxon>
        <taxon>Magnoliopsida</taxon>
        <taxon>eudicotyledons</taxon>
        <taxon>Gunneridae</taxon>
        <taxon>Pentapetalae</taxon>
        <taxon>asterids</taxon>
        <taxon>campanulids</taxon>
        <taxon>Escalloniales</taxon>
        <taxon>Escalloniaceae</taxon>
        <taxon>Escallonia</taxon>
    </lineage>
</organism>
<dbReference type="CDD" id="cd15800">
    <property type="entry name" value="PMEI-like_2"/>
    <property type="match status" value="1"/>
</dbReference>
<evidence type="ECO:0000256" key="4">
    <source>
        <dbReference type="SAM" id="MobiDB-lite"/>
    </source>
</evidence>
<feature type="signal peptide" evidence="5">
    <location>
        <begin position="1"/>
        <end position="23"/>
    </location>
</feature>
<dbReference type="InterPro" id="IPR052421">
    <property type="entry name" value="PCW_Enzyme_Inhibitor"/>
</dbReference>
<dbReference type="Pfam" id="PF04043">
    <property type="entry name" value="PMEI"/>
    <property type="match status" value="1"/>
</dbReference>
<dbReference type="SMART" id="SM00856">
    <property type="entry name" value="PMEI"/>
    <property type="match status" value="1"/>
</dbReference>
<dbReference type="Proteomes" id="UP001188597">
    <property type="component" value="Unassembled WGS sequence"/>
</dbReference>
<keyword evidence="1 5" id="KW-0732">Signal</keyword>
<evidence type="ECO:0000256" key="3">
    <source>
        <dbReference type="ARBA" id="ARBA00038471"/>
    </source>
</evidence>
<dbReference type="GO" id="GO:0004857">
    <property type="term" value="F:enzyme inhibitor activity"/>
    <property type="evidence" value="ECO:0007669"/>
    <property type="project" value="InterPro"/>
</dbReference>